<keyword evidence="2" id="KW-0964">Secreted</keyword>
<proteinExistence type="predicted"/>
<keyword evidence="5" id="KW-0175">Coiled coil</keyword>
<accession>A0ABM5H817</accession>
<feature type="chain" id="PRO_5045468442" description="C-type lectin domain-containing protein" evidence="6">
    <location>
        <begin position="23"/>
        <end position="255"/>
    </location>
</feature>
<dbReference type="InterPro" id="IPR016186">
    <property type="entry name" value="C-type_lectin-like/link_sf"/>
</dbReference>
<evidence type="ECO:0000256" key="6">
    <source>
        <dbReference type="SAM" id="SignalP"/>
    </source>
</evidence>
<dbReference type="GeneID" id="108042337"/>
<reference evidence="9" key="1">
    <citation type="journal article" date="2021" name="Elife">
        <title>Highly contiguous assemblies of 101 drosophilid genomes.</title>
        <authorList>
            <person name="Kim B.Y."/>
            <person name="Wang J.R."/>
            <person name="Miller D.E."/>
            <person name="Barmina O."/>
            <person name="Delaney E."/>
            <person name="Thompson A."/>
            <person name="Comeault A.A."/>
            <person name="Peede D."/>
            <person name="D'Agostino E.R."/>
            <person name="Pelaez J."/>
            <person name="Aguilar J.M."/>
            <person name="Haji D."/>
            <person name="Matsunaga T."/>
            <person name="Armstrong E.E."/>
            <person name="Zych M."/>
            <person name="Ogawa Y."/>
            <person name="Stamenkovic-Radak M."/>
            <person name="Jelic M."/>
            <person name="Veselinovic M.S."/>
            <person name="Tanaskovic M."/>
            <person name="Eric P."/>
            <person name="Gao J.J."/>
            <person name="Katoh T.K."/>
            <person name="Toda M.J."/>
            <person name="Watabe H."/>
            <person name="Watada M."/>
            <person name="Davis J.S."/>
            <person name="Moyle L.C."/>
            <person name="Manoli G."/>
            <person name="Bertolini E."/>
            <person name="Kostal V."/>
            <person name="Hawley R.S."/>
            <person name="Takahashi A."/>
            <person name="Jones C.D."/>
            <person name="Price D.K."/>
            <person name="Whiteman N."/>
            <person name="Kopp A."/>
            <person name="Matute D.R."/>
            <person name="Petrov D.A."/>
        </authorList>
    </citation>
    <scope>NUCLEOTIDE SEQUENCE [LARGE SCALE GENOMIC DNA]</scope>
</reference>
<evidence type="ECO:0000313" key="8">
    <source>
        <dbReference type="EnsemblMetazoa" id="XP_016976052.2"/>
    </source>
</evidence>
<dbReference type="PROSITE" id="PS50041">
    <property type="entry name" value="C_TYPE_LECTIN_2"/>
    <property type="match status" value="1"/>
</dbReference>
<evidence type="ECO:0000256" key="4">
    <source>
        <dbReference type="ARBA" id="ARBA00022734"/>
    </source>
</evidence>
<dbReference type="InterPro" id="IPR051663">
    <property type="entry name" value="CLec_Tetranectin-domain"/>
</dbReference>
<sequence length="255" mass="28868">MFKSSIYFFFAFLSYNLYGSLAERQDNGRSVCLLNDPPNQCGEFCLEALKPMLDHIASHQKEWSTCNPQNQNETQETLVRIEAKLDKLLDQEKASSTNANILDLHAKLDRIENLLADLQENVSKRVSNASISPLFTRIGSRLIYIENKIEKSWDGAEETCREMGGHLATIQNDSDFSAINNELDLNRLYWLGITDVAKEGEFVSVATGKPATFFKWAFGQPNNLVDKDNCVDTYQGEMYDSECSRSLYFICEAVG</sequence>
<evidence type="ECO:0000256" key="3">
    <source>
        <dbReference type="ARBA" id="ARBA00022729"/>
    </source>
</evidence>
<evidence type="ECO:0000256" key="1">
    <source>
        <dbReference type="ARBA" id="ARBA00004613"/>
    </source>
</evidence>
<dbReference type="CDD" id="cd00037">
    <property type="entry name" value="CLECT"/>
    <property type="match status" value="1"/>
</dbReference>
<keyword evidence="3 6" id="KW-0732">Signal</keyword>
<evidence type="ECO:0000259" key="7">
    <source>
        <dbReference type="PROSITE" id="PS50041"/>
    </source>
</evidence>
<protein>
    <recommendedName>
        <fullName evidence="7">C-type lectin domain-containing protein</fullName>
    </recommendedName>
</protein>
<feature type="signal peptide" evidence="6">
    <location>
        <begin position="1"/>
        <end position="22"/>
    </location>
</feature>
<dbReference type="PANTHER" id="PTHR22799:SF1">
    <property type="entry name" value="C-TYPE LECTIN DOMAIN FAMILY 11 MEMBER A"/>
    <property type="match status" value="1"/>
</dbReference>
<dbReference type="RefSeq" id="XP_016976052.2">
    <property type="nucleotide sequence ID" value="XM_017120563.2"/>
</dbReference>
<comment type="subcellular location">
    <subcellularLocation>
        <location evidence="1">Secreted</location>
    </subcellularLocation>
</comment>
<keyword evidence="9" id="KW-1185">Reference proteome</keyword>
<dbReference type="Proteomes" id="UP001652680">
    <property type="component" value="Unassembled WGS sequence"/>
</dbReference>
<feature type="domain" description="C-type lectin" evidence="7">
    <location>
        <begin position="138"/>
        <end position="252"/>
    </location>
</feature>
<keyword evidence="4" id="KW-0430">Lectin</keyword>
<dbReference type="InterPro" id="IPR016187">
    <property type="entry name" value="CTDL_fold"/>
</dbReference>
<organism evidence="8 9">
    <name type="scientific">Drosophila rhopaloa</name>
    <name type="common">Fruit fly</name>
    <dbReference type="NCBI Taxonomy" id="1041015"/>
    <lineage>
        <taxon>Eukaryota</taxon>
        <taxon>Metazoa</taxon>
        <taxon>Ecdysozoa</taxon>
        <taxon>Arthropoda</taxon>
        <taxon>Hexapoda</taxon>
        <taxon>Insecta</taxon>
        <taxon>Pterygota</taxon>
        <taxon>Neoptera</taxon>
        <taxon>Endopterygota</taxon>
        <taxon>Diptera</taxon>
        <taxon>Brachycera</taxon>
        <taxon>Muscomorpha</taxon>
        <taxon>Ephydroidea</taxon>
        <taxon>Drosophilidae</taxon>
        <taxon>Drosophila</taxon>
        <taxon>Sophophora</taxon>
    </lineage>
</organism>
<dbReference type="SMART" id="SM00034">
    <property type="entry name" value="CLECT"/>
    <property type="match status" value="1"/>
</dbReference>
<evidence type="ECO:0000256" key="2">
    <source>
        <dbReference type="ARBA" id="ARBA00022525"/>
    </source>
</evidence>
<dbReference type="EnsemblMetazoa" id="XM_017120563.2">
    <property type="protein sequence ID" value="XP_016976052.2"/>
    <property type="gene ID" value="LOC108042337"/>
</dbReference>
<evidence type="ECO:0000313" key="9">
    <source>
        <dbReference type="Proteomes" id="UP001652680"/>
    </source>
</evidence>
<dbReference type="PANTHER" id="PTHR22799">
    <property type="entry name" value="TETRANECTIN-RELATED"/>
    <property type="match status" value="1"/>
</dbReference>
<dbReference type="Pfam" id="PF00059">
    <property type="entry name" value="Lectin_C"/>
    <property type="match status" value="1"/>
</dbReference>
<name>A0ABM5H817_DRORH</name>
<dbReference type="SUPFAM" id="SSF56436">
    <property type="entry name" value="C-type lectin-like"/>
    <property type="match status" value="1"/>
</dbReference>
<evidence type="ECO:0000256" key="5">
    <source>
        <dbReference type="SAM" id="Coils"/>
    </source>
</evidence>
<dbReference type="InterPro" id="IPR001304">
    <property type="entry name" value="C-type_lectin-like"/>
</dbReference>
<feature type="coiled-coil region" evidence="5">
    <location>
        <begin position="71"/>
        <end position="128"/>
    </location>
</feature>
<reference evidence="8" key="2">
    <citation type="submission" date="2025-05" db="UniProtKB">
        <authorList>
            <consortium name="EnsemblMetazoa"/>
        </authorList>
    </citation>
    <scope>IDENTIFICATION</scope>
</reference>
<dbReference type="Gene3D" id="3.10.100.10">
    <property type="entry name" value="Mannose-Binding Protein A, subunit A"/>
    <property type="match status" value="1"/>
</dbReference>